<reference evidence="1" key="1">
    <citation type="submission" date="2021-06" db="EMBL/GenBank/DDBJ databases">
        <title>Comparative genomics, transcriptomics and evolutionary studies reveal genomic signatures of adaptation to plant cell wall in hemibiotrophic fungi.</title>
        <authorList>
            <consortium name="DOE Joint Genome Institute"/>
            <person name="Baroncelli R."/>
            <person name="Diaz J.F."/>
            <person name="Benocci T."/>
            <person name="Peng M."/>
            <person name="Battaglia E."/>
            <person name="Haridas S."/>
            <person name="Andreopoulos W."/>
            <person name="Labutti K."/>
            <person name="Pangilinan J."/>
            <person name="Floch G.L."/>
            <person name="Makela M.R."/>
            <person name="Henrissat B."/>
            <person name="Grigoriev I.V."/>
            <person name="Crouch J.A."/>
            <person name="De Vries R.P."/>
            <person name="Sukno S.A."/>
            <person name="Thon M.R."/>
        </authorList>
    </citation>
    <scope>NUCLEOTIDE SEQUENCE</scope>
    <source>
        <strain evidence="1">CBS 193.32</strain>
    </source>
</reference>
<dbReference type="EMBL" id="JAHMHR010000001">
    <property type="protein sequence ID" value="KAK1701428.1"/>
    <property type="molecule type" value="Genomic_DNA"/>
</dbReference>
<dbReference type="AlphaFoldDB" id="A0AAJ0B0Y1"/>
<comment type="caution">
    <text evidence="1">The sequence shown here is derived from an EMBL/GenBank/DDBJ whole genome shotgun (WGS) entry which is preliminary data.</text>
</comment>
<sequence length="283" mass="31452">MILGMDDVCQYVSALEPRDPDAVSQRRGCARSLGTTQPSAAATFNADRVGSSYHNCQNLPYLFTPQDIPIPWSQIPRSPDFECWKEKTDMLDLRAPGSKPGVEQTLDRSLYVPETRSRTARERRTIPANAERKQATFETYSNCDYRAICAISSSKYWNRDPCGVWLAYVLEHGHPQAHVVCAELDYLAFDPRLSRPLPMAEAPAQTLGTTSTLSRNINGSDLAATASSSTNRLEPRDMGLGLRRALRMINSQVEPLYNSQTSDQSAKGCIVDVVLIAYYGCHL</sequence>
<dbReference type="GeneID" id="85464886"/>
<protein>
    <submittedName>
        <fullName evidence="1">Uncharacterized protein</fullName>
    </submittedName>
</protein>
<dbReference type="Proteomes" id="UP001224890">
    <property type="component" value="Unassembled WGS sequence"/>
</dbReference>
<keyword evidence="2" id="KW-1185">Reference proteome</keyword>
<accession>A0AAJ0B0Y1</accession>
<evidence type="ECO:0000313" key="1">
    <source>
        <dbReference type="EMBL" id="KAK1701428.1"/>
    </source>
</evidence>
<evidence type="ECO:0000313" key="2">
    <source>
        <dbReference type="Proteomes" id="UP001224890"/>
    </source>
</evidence>
<organism evidence="1 2">
    <name type="scientific">Colletotrichum godetiae</name>
    <dbReference type="NCBI Taxonomy" id="1209918"/>
    <lineage>
        <taxon>Eukaryota</taxon>
        <taxon>Fungi</taxon>
        <taxon>Dikarya</taxon>
        <taxon>Ascomycota</taxon>
        <taxon>Pezizomycotina</taxon>
        <taxon>Sordariomycetes</taxon>
        <taxon>Hypocreomycetidae</taxon>
        <taxon>Glomerellales</taxon>
        <taxon>Glomerellaceae</taxon>
        <taxon>Colletotrichum</taxon>
        <taxon>Colletotrichum acutatum species complex</taxon>
    </lineage>
</organism>
<name>A0AAJ0B0Y1_9PEZI</name>
<gene>
    <name evidence="1" type="ORF">BDP55DRAFT_736607</name>
</gene>
<dbReference type="RefSeq" id="XP_060437183.1">
    <property type="nucleotide sequence ID" value="XM_060580360.1"/>
</dbReference>
<proteinExistence type="predicted"/>